<feature type="compositionally biased region" description="Low complexity" evidence="1">
    <location>
        <begin position="87"/>
        <end position="97"/>
    </location>
</feature>
<feature type="region of interest" description="Disordered" evidence="1">
    <location>
        <begin position="27"/>
        <end position="49"/>
    </location>
</feature>
<gene>
    <name evidence="3" type="ORF">SGFS_045180</name>
</gene>
<dbReference type="Proteomes" id="UP001321542">
    <property type="component" value="Chromosome"/>
</dbReference>
<evidence type="ECO:0000313" key="3">
    <source>
        <dbReference type="EMBL" id="BBC33224.1"/>
    </source>
</evidence>
<keyword evidence="4" id="KW-1185">Reference proteome</keyword>
<keyword evidence="2" id="KW-0812">Transmembrane</keyword>
<protein>
    <recommendedName>
        <fullName evidence="5">Fibrillarin</fullName>
    </recommendedName>
</protein>
<feature type="transmembrane region" description="Helical" evidence="2">
    <location>
        <begin position="51"/>
        <end position="70"/>
    </location>
</feature>
<feature type="compositionally biased region" description="Basic residues" evidence="1">
    <location>
        <begin position="439"/>
        <end position="448"/>
    </location>
</feature>
<keyword evidence="2" id="KW-1133">Transmembrane helix</keyword>
<feature type="region of interest" description="Disordered" evidence="1">
    <location>
        <begin position="420"/>
        <end position="448"/>
    </location>
</feature>
<feature type="compositionally biased region" description="Basic and acidic residues" evidence="1">
    <location>
        <begin position="30"/>
        <end position="45"/>
    </location>
</feature>
<sequence length="448" mass="46953">MRVAHALFGGVAVMAWLLLPAMTDPPVPPEAKEPRAAVTQPKDDGSSGTDLVLPVALLGAAGAAATYSYVRRKRRTEGRTTPAPSHAPAAGLPEEPLPVLDQRSLRALLETDDCVRTSAEELRFAAARSGPEAAEPYSRAVAYARAELAKAFRLRQRLDETSGTAPDDERTMLQEIVARCADAQSRLDSAAPGLDQLRALEREMSAALECAETRFRELTGRTATAATTLAELRERYDPAVSLPVAGHVEQAKDRLVFATVQLNRARQALDRGEDAAAAVCLRAAEGAVDQADVFVSGVERLAGEPPATAGTTTDPLLAARAAVAAAADYVTTHRGAVATPARTRLAEAERCLTAADHAEHAEPPENTDAGPDSERALTLAQEARQLAERDVRSYGNPYGGPVVDGLGGALLGGIVLGEAPGGGRSEPRGPACFGGTATRGRRTTGGHF</sequence>
<reference evidence="3 4" key="1">
    <citation type="journal article" date="2010" name="ChemBioChem">
        <title>Cloning and characterization of the biosynthetic gene cluster of 16-membered macrolide antibiotic FD-891: involvement of a dual functional cytochrome P450 monooxygenase catalyzing epoxidation and hydroxylation.</title>
        <authorList>
            <person name="Kudo F."/>
            <person name="Motegi A."/>
            <person name="Mizoue K."/>
            <person name="Eguchi T."/>
        </authorList>
    </citation>
    <scope>NUCLEOTIDE SEQUENCE [LARGE SCALE GENOMIC DNA]</scope>
    <source>
        <strain evidence="3 4">A-8890</strain>
    </source>
</reference>
<organism evidence="3 4">
    <name type="scientific">Streptomyces graminofaciens</name>
    <dbReference type="NCBI Taxonomy" id="68212"/>
    <lineage>
        <taxon>Bacteria</taxon>
        <taxon>Bacillati</taxon>
        <taxon>Actinomycetota</taxon>
        <taxon>Actinomycetes</taxon>
        <taxon>Kitasatosporales</taxon>
        <taxon>Streptomycetaceae</taxon>
        <taxon>Streptomyces</taxon>
    </lineage>
</organism>
<evidence type="ECO:0000313" key="4">
    <source>
        <dbReference type="Proteomes" id="UP001321542"/>
    </source>
</evidence>
<name>A0ABM7FBJ5_9ACTN</name>
<feature type="region of interest" description="Disordered" evidence="1">
    <location>
        <begin position="73"/>
        <end position="97"/>
    </location>
</feature>
<keyword evidence="2" id="KW-0472">Membrane</keyword>
<evidence type="ECO:0000256" key="1">
    <source>
        <dbReference type="SAM" id="MobiDB-lite"/>
    </source>
</evidence>
<reference evidence="3 4" key="2">
    <citation type="journal article" date="2023" name="ChemBioChem">
        <title>Acyltransferase Domain Exchange between Two Independent Type I Polyketide Synthases in the Same Producer Strain of Macrolide Antibiotics.</title>
        <authorList>
            <person name="Kudo F."/>
            <person name="Kishikawa K."/>
            <person name="Tsuboi K."/>
            <person name="Kido T."/>
            <person name="Usui T."/>
            <person name="Hashimoto J."/>
            <person name="Shin-Ya K."/>
            <person name="Miyanaga A."/>
            <person name="Eguchi T."/>
        </authorList>
    </citation>
    <scope>NUCLEOTIDE SEQUENCE [LARGE SCALE GENOMIC DNA]</scope>
    <source>
        <strain evidence="3 4">A-8890</strain>
    </source>
</reference>
<evidence type="ECO:0000256" key="2">
    <source>
        <dbReference type="SAM" id="Phobius"/>
    </source>
</evidence>
<dbReference type="EMBL" id="AP018448">
    <property type="protein sequence ID" value="BBC33224.1"/>
    <property type="molecule type" value="Genomic_DNA"/>
</dbReference>
<proteinExistence type="predicted"/>
<accession>A0ABM7FBJ5</accession>
<evidence type="ECO:0008006" key="5">
    <source>
        <dbReference type="Google" id="ProtNLM"/>
    </source>
</evidence>